<dbReference type="AlphaFoldDB" id="A0AAD0S4G1"/>
<keyword evidence="2" id="KW-0614">Plasmid</keyword>
<gene>
    <name evidence="2" type="ORF">D0907_18330</name>
</gene>
<keyword evidence="1" id="KW-0732">Signal</keyword>
<dbReference type="GeneID" id="99507444"/>
<dbReference type="EMBL" id="CP032091">
    <property type="protein sequence ID" value="AXV67274.1"/>
    <property type="molecule type" value="Genomic_DNA"/>
</dbReference>
<organism evidence="2 3">
    <name type="scientific">Pseudoalteromonas lipolytica</name>
    <dbReference type="NCBI Taxonomy" id="570156"/>
    <lineage>
        <taxon>Bacteria</taxon>
        <taxon>Pseudomonadati</taxon>
        <taxon>Pseudomonadota</taxon>
        <taxon>Gammaproteobacteria</taxon>
        <taxon>Alteromonadales</taxon>
        <taxon>Pseudoalteromonadaceae</taxon>
        <taxon>Pseudoalteromonas</taxon>
    </lineage>
</organism>
<evidence type="ECO:0000256" key="1">
    <source>
        <dbReference type="SAM" id="SignalP"/>
    </source>
</evidence>
<feature type="signal peptide" evidence="1">
    <location>
        <begin position="1"/>
        <end position="19"/>
    </location>
</feature>
<feature type="chain" id="PRO_5041990225" evidence="1">
    <location>
        <begin position="20"/>
        <end position="186"/>
    </location>
</feature>
<dbReference type="KEGG" id="pdj:D0907_18330"/>
<accession>A0AAD0S4G1</accession>
<dbReference type="RefSeq" id="WP_065979208.1">
    <property type="nucleotide sequence ID" value="NZ_CP032091.1"/>
</dbReference>
<evidence type="ECO:0000313" key="2">
    <source>
        <dbReference type="EMBL" id="AXV67274.1"/>
    </source>
</evidence>
<reference evidence="2 3" key="1">
    <citation type="submission" date="2018-08" db="EMBL/GenBank/DDBJ databases">
        <title>Draft genome sequence of Pseudoalteromonas donghaensis HJ51.</title>
        <authorList>
            <person name="Oh J."/>
            <person name="Roh D."/>
        </authorList>
    </citation>
    <scope>NUCLEOTIDE SEQUENCE [LARGE SCALE GENOMIC DNA]</scope>
    <source>
        <strain evidence="2 3">HJ51</strain>
        <plasmid evidence="2 3">unnamed1</plasmid>
    </source>
</reference>
<sequence>MKALIISMSLLAMSFSSFAQDITENQLQSYIKALPAVVNWSKNQPELESVDLGNMLGRTDGVDTSVVMSALGHIKEHELYTEFAALTQQYGFTPEQLVTVGSEVSMAYLENVKATLSPENQARVNQAMSGLQSLTASSASSGTRSMTGALEGVKEASNAPVDVSENNVNLVKEYMPQLKQLFALLQ</sequence>
<name>A0AAD0S4G1_9GAMM</name>
<protein>
    <submittedName>
        <fullName evidence="2">Short-chain dehydrogenase</fullName>
    </submittedName>
</protein>
<geneLocation type="plasmid" evidence="2 3">
    <name>unnamed1</name>
</geneLocation>
<evidence type="ECO:0000313" key="3">
    <source>
        <dbReference type="Proteomes" id="UP000264605"/>
    </source>
</evidence>
<proteinExistence type="predicted"/>
<dbReference type="Proteomes" id="UP000264605">
    <property type="component" value="Plasmid unnamed1"/>
</dbReference>